<dbReference type="InterPro" id="IPR003661">
    <property type="entry name" value="HisK_dim/P_dom"/>
</dbReference>
<dbReference type="EMBL" id="AAPH01000007">
    <property type="protein sequence ID" value="EAS44012.1"/>
    <property type="molecule type" value="Genomic_DNA"/>
</dbReference>
<dbReference type="SUPFAM" id="SSF55874">
    <property type="entry name" value="ATPase domain of HSP90 chaperone/DNA topoisomerase II/histidine kinase"/>
    <property type="match status" value="1"/>
</dbReference>
<dbReference type="CDD" id="cd00082">
    <property type="entry name" value="HisKA"/>
    <property type="match status" value="1"/>
</dbReference>
<keyword evidence="6 13" id="KW-0812">Transmembrane</keyword>
<dbReference type="AlphaFoldDB" id="Q1Z632"/>
<dbReference type="HOGENOM" id="CLU_000445_89_5_6"/>
<dbReference type="InterPro" id="IPR038318">
    <property type="entry name" value="KdpD_sf"/>
</dbReference>
<dbReference type="RefSeq" id="WP_006230527.1">
    <property type="nucleotide sequence ID" value="NZ_CH724134.1"/>
</dbReference>
<dbReference type="InterPro" id="IPR036890">
    <property type="entry name" value="HATPase_C_sf"/>
</dbReference>
<evidence type="ECO:0000313" key="16">
    <source>
        <dbReference type="Proteomes" id="UP000003789"/>
    </source>
</evidence>
<feature type="transmembrane region" description="Helical" evidence="13">
    <location>
        <begin position="98"/>
        <end position="115"/>
    </location>
</feature>
<dbReference type="PROSITE" id="PS50109">
    <property type="entry name" value="HIS_KIN"/>
    <property type="match status" value="1"/>
</dbReference>
<reference evidence="15 16" key="1">
    <citation type="submission" date="2006-03" db="EMBL/GenBank/DDBJ databases">
        <authorList>
            <person name="Bartlett D.H."/>
            <person name="Valle G."/>
            <person name="Lauro F.M."/>
            <person name="Vezzi A."/>
            <person name="Simonato F."/>
            <person name="Eloe E."/>
            <person name="Vitulo N."/>
            <person name="Stratton T.K."/>
            <person name="D'angelo M."/>
            <person name="Ferriera S."/>
            <person name="Johnson J."/>
            <person name="Kravitz S."/>
            <person name="Beeson K."/>
            <person name="Sutton G."/>
            <person name="Rogers Y."/>
            <person name="Friedman R."/>
            <person name="Frazier M."/>
            <person name="Venter J.C."/>
        </authorList>
    </citation>
    <scope>NUCLEOTIDE SEQUENCE [LARGE SCALE GENOMIC DNA]</scope>
    <source>
        <strain evidence="15 16">3TCK</strain>
    </source>
</reference>
<name>Q1Z632_9GAMM</name>
<dbReference type="InterPro" id="IPR003594">
    <property type="entry name" value="HATPase_dom"/>
</dbReference>
<dbReference type="SMART" id="SM00387">
    <property type="entry name" value="HATPase_c"/>
    <property type="match status" value="1"/>
</dbReference>
<keyword evidence="10 13" id="KW-1133">Transmembrane helix</keyword>
<dbReference type="Gene3D" id="3.30.565.10">
    <property type="entry name" value="Histidine kinase-like ATPase, C-terminal domain"/>
    <property type="match status" value="1"/>
</dbReference>
<accession>Q1Z632</accession>
<evidence type="ECO:0000256" key="3">
    <source>
        <dbReference type="ARBA" id="ARBA00012438"/>
    </source>
</evidence>
<dbReference type="Pfam" id="PF13493">
    <property type="entry name" value="DUF4118"/>
    <property type="match status" value="1"/>
</dbReference>
<protein>
    <recommendedName>
        <fullName evidence="3">histidine kinase</fullName>
        <ecNumber evidence="3">2.7.13.3</ecNumber>
    </recommendedName>
</protein>
<dbReference type="Gene3D" id="1.10.287.130">
    <property type="match status" value="1"/>
</dbReference>
<evidence type="ECO:0000256" key="13">
    <source>
        <dbReference type="SAM" id="Phobius"/>
    </source>
</evidence>
<dbReference type="GO" id="GO:0005524">
    <property type="term" value="F:ATP binding"/>
    <property type="evidence" value="ECO:0007669"/>
    <property type="project" value="UniProtKB-KW"/>
</dbReference>
<dbReference type="InterPro" id="IPR004358">
    <property type="entry name" value="Sig_transdc_His_kin-like_C"/>
</dbReference>
<evidence type="ECO:0000256" key="7">
    <source>
        <dbReference type="ARBA" id="ARBA00022741"/>
    </source>
</evidence>
<gene>
    <name evidence="15" type="ORF">P3TCK_12526</name>
</gene>
<evidence type="ECO:0000256" key="4">
    <source>
        <dbReference type="ARBA" id="ARBA00022553"/>
    </source>
</evidence>
<dbReference type="SUPFAM" id="SSF47384">
    <property type="entry name" value="Homodimeric domain of signal transducing histidine kinase"/>
    <property type="match status" value="1"/>
</dbReference>
<sequence length="497" mass="55548">MKQKKEINIRTGDNIKKNLLITMVFISIYFVVIYIGVKFKSVMVESDVAMLFLLLNICTVYIFSAVTTSIITLLSIMAFHYFIIPEYNSFMLTETKHIITFAVMVFSGVFAIKITQSQKKEIQKTTFLKKMHEANYQLAVRLASCNDSQSIAQASLNFLDKNNQLHGQIWLIRETIQLVSSHKSLRDKDYRPIVLKHKKSKANKIDVSASMTLFPLIDGDNTFGFLLLKNKGGEPIISIILPLLTLSLARAEVNVNLVRAKRLNDLEGMRNTLLASVSHDLKTPLGSIIGSSTTLTDKTISLPQAVQQELLESIANEGYSLNRSLSKLLDITRYTSDKLIPKTDWFDPEEIIGSALKRVEIIINKHSFRIDIPPMLIEVDSALLEHVFANLVENAAKYSDVGTQIDIDANYDKGMFTLTIKDRGIGIPDESIPYIFGRFYRVGNSTKKGTGLGLAICKVIVSAHFGDITVAHREGGGTVFTVQIPCGKLEVGDLYEQ</sequence>
<feature type="transmembrane region" description="Helical" evidence="13">
    <location>
        <begin position="49"/>
        <end position="77"/>
    </location>
</feature>
<evidence type="ECO:0000256" key="6">
    <source>
        <dbReference type="ARBA" id="ARBA00022692"/>
    </source>
</evidence>
<dbReference type="InterPro" id="IPR052023">
    <property type="entry name" value="Histidine_kinase_KdpD"/>
</dbReference>
<keyword evidence="8 15" id="KW-0418">Kinase</keyword>
<evidence type="ECO:0000256" key="10">
    <source>
        <dbReference type="ARBA" id="ARBA00022989"/>
    </source>
</evidence>
<dbReference type="InterPro" id="IPR036097">
    <property type="entry name" value="HisK_dim/P_sf"/>
</dbReference>
<evidence type="ECO:0000256" key="2">
    <source>
        <dbReference type="ARBA" id="ARBA00004141"/>
    </source>
</evidence>
<dbReference type="EC" id="2.7.13.3" evidence="3"/>
<dbReference type="CDD" id="cd00075">
    <property type="entry name" value="HATPase"/>
    <property type="match status" value="1"/>
</dbReference>
<dbReference type="PRINTS" id="PR00344">
    <property type="entry name" value="BCTRLSENSOR"/>
</dbReference>
<dbReference type="InterPro" id="IPR005467">
    <property type="entry name" value="His_kinase_dom"/>
</dbReference>
<dbReference type="OrthoDB" id="9806130at2"/>
<dbReference type="Proteomes" id="UP000003789">
    <property type="component" value="Unassembled WGS sequence"/>
</dbReference>
<evidence type="ECO:0000256" key="5">
    <source>
        <dbReference type="ARBA" id="ARBA00022679"/>
    </source>
</evidence>
<dbReference type="SMART" id="SM00388">
    <property type="entry name" value="HisKA"/>
    <property type="match status" value="1"/>
</dbReference>
<feature type="transmembrane region" description="Helical" evidence="13">
    <location>
        <begin position="20"/>
        <end position="37"/>
    </location>
</feature>
<evidence type="ECO:0000256" key="1">
    <source>
        <dbReference type="ARBA" id="ARBA00000085"/>
    </source>
</evidence>
<comment type="subcellular location">
    <subcellularLocation>
        <location evidence="2">Membrane</location>
        <topology evidence="2">Multi-pass membrane protein</topology>
    </subcellularLocation>
</comment>
<dbReference type="PANTHER" id="PTHR45569">
    <property type="entry name" value="SENSOR PROTEIN KDPD"/>
    <property type="match status" value="1"/>
</dbReference>
<dbReference type="FunFam" id="3.30.565.10:FF:000006">
    <property type="entry name" value="Sensor histidine kinase WalK"/>
    <property type="match status" value="1"/>
</dbReference>
<proteinExistence type="predicted"/>
<keyword evidence="7" id="KW-0547">Nucleotide-binding</keyword>
<dbReference type="Pfam" id="PF02518">
    <property type="entry name" value="HATPase_c"/>
    <property type="match status" value="1"/>
</dbReference>
<comment type="caution">
    <text evidence="15">The sequence shown here is derived from an EMBL/GenBank/DDBJ whole genome shotgun (WGS) entry which is preliminary data.</text>
</comment>
<evidence type="ECO:0000259" key="14">
    <source>
        <dbReference type="PROSITE" id="PS50109"/>
    </source>
</evidence>
<keyword evidence="11" id="KW-0902">Two-component regulatory system</keyword>
<evidence type="ECO:0000313" key="15">
    <source>
        <dbReference type="EMBL" id="EAS44012.1"/>
    </source>
</evidence>
<dbReference type="GO" id="GO:0005886">
    <property type="term" value="C:plasma membrane"/>
    <property type="evidence" value="ECO:0007669"/>
    <property type="project" value="UniProtKB-ARBA"/>
</dbReference>
<dbReference type="Gene3D" id="1.20.120.620">
    <property type="entry name" value="Backbone structure of the membrane domain of e. Coli histidine kinase receptor kdpd"/>
    <property type="match status" value="1"/>
</dbReference>
<dbReference type="GO" id="GO:0000155">
    <property type="term" value="F:phosphorelay sensor kinase activity"/>
    <property type="evidence" value="ECO:0007669"/>
    <property type="project" value="InterPro"/>
</dbReference>
<keyword evidence="4" id="KW-0597">Phosphoprotein</keyword>
<dbReference type="InterPro" id="IPR025201">
    <property type="entry name" value="KdpD_TM"/>
</dbReference>
<dbReference type="PANTHER" id="PTHR45569:SF1">
    <property type="entry name" value="SENSOR PROTEIN KDPD"/>
    <property type="match status" value="1"/>
</dbReference>
<evidence type="ECO:0000256" key="8">
    <source>
        <dbReference type="ARBA" id="ARBA00022777"/>
    </source>
</evidence>
<evidence type="ECO:0000256" key="11">
    <source>
        <dbReference type="ARBA" id="ARBA00023012"/>
    </source>
</evidence>
<evidence type="ECO:0000256" key="12">
    <source>
        <dbReference type="ARBA" id="ARBA00023136"/>
    </source>
</evidence>
<comment type="catalytic activity">
    <reaction evidence="1">
        <text>ATP + protein L-histidine = ADP + protein N-phospho-L-histidine.</text>
        <dbReference type="EC" id="2.7.13.3"/>
    </reaction>
</comment>
<organism evidence="15 16">
    <name type="scientific">Photobacterium profundum 3TCK</name>
    <dbReference type="NCBI Taxonomy" id="314280"/>
    <lineage>
        <taxon>Bacteria</taxon>
        <taxon>Pseudomonadati</taxon>
        <taxon>Pseudomonadota</taxon>
        <taxon>Gammaproteobacteria</taxon>
        <taxon>Vibrionales</taxon>
        <taxon>Vibrionaceae</taxon>
        <taxon>Photobacterium</taxon>
    </lineage>
</organism>
<dbReference type="Pfam" id="PF00512">
    <property type="entry name" value="HisKA"/>
    <property type="match status" value="1"/>
</dbReference>
<keyword evidence="9" id="KW-0067">ATP-binding</keyword>
<feature type="domain" description="Histidine kinase" evidence="14">
    <location>
        <begin position="276"/>
        <end position="488"/>
    </location>
</feature>
<keyword evidence="12 13" id="KW-0472">Membrane</keyword>
<keyword evidence="5" id="KW-0808">Transferase</keyword>
<evidence type="ECO:0000256" key="9">
    <source>
        <dbReference type="ARBA" id="ARBA00022840"/>
    </source>
</evidence>